<reference evidence="1" key="1">
    <citation type="submission" date="2021-11" db="EMBL/GenBank/DDBJ databases">
        <title>Fusarium solani-melongenae Genome sequencing and assembly.</title>
        <authorList>
            <person name="Xie S."/>
            <person name="Huang L."/>
            <person name="Zhang X."/>
        </authorList>
    </citation>
    <scope>NUCLEOTIDE SEQUENCE</scope>
    <source>
        <strain evidence="1">CRI 24-3</strain>
    </source>
</reference>
<name>A0ACD3ZSV9_FUSSC</name>
<evidence type="ECO:0000313" key="2">
    <source>
        <dbReference type="Proteomes" id="UP000830768"/>
    </source>
</evidence>
<dbReference type="Proteomes" id="UP000830768">
    <property type="component" value="Chromosome 13"/>
</dbReference>
<accession>A0ACD3ZSV9</accession>
<proteinExistence type="predicted"/>
<keyword evidence="2" id="KW-1185">Reference proteome</keyword>
<sequence length="327" mass="35902">MAPSTHFTFNTGAKIPAVGLGTWQSKPGEVRKAVAYALKDGYRHIDAALIYGNENEVGQGIKDSGVPRKEIFLTSKLWNTHQPNVAEGLQKSLDALGVDYLDLYVSLIVPGGRLIAPNQANNLLTSSSTGLFDWFPGLLPVNPDGTRSVDRSWNQSETWRQMEVVYKSGKVKAIGVANWSIPYLEELRKTWKVVPAVNQVELHPFLPQHELREYCEKLGILLEAYSPLGSTGAPIMSDDEIQKIADKNGVSAATILISYHVNKGVVVLPKSVTEKRISSNKEVISLSEEDLAALDSLASKGKAKRINTPLWGFDLGFADWYGPVKSE</sequence>
<evidence type="ECO:0000313" key="1">
    <source>
        <dbReference type="EMBL" id="UPL04316.1"/>
    </source>
</evidence>
<organism evidence="1 2">
    <name type="scientific">Fusarium solani subsp. cucurbitae</name>
    <name type="common">Neocosmosporum cucurbitae</name>
    <dbReference type="NCBI Taxonomy" id="2747967"/>
    <lineage>
        <taxon>Eukaryota</taxon>
        <taxon>Fungi</taxon>
        <taxon>Dikarya</taxon>
        <taxon>Ascomycota</taxon>
        <taxon>Pezizomycotina</taxon>
        <taxon>Sordariomycetes</taxon>
        <taxon>Hypocreomycetidae</taxon>
        <taxon>Hypocreales</taxon>
        <taxon>Nectriaceae</taxon>
        <taxon>Fusarium</taxon>
        <taxon>Fusarium solani species complex</taxon>
    </lineage>
</organism>
<gene>
    <name evidence="1" type="ORF">LCI18_015250</name>
</gene>
<dbReference type="EMBL" id="CP090041">
    <property type="protein sequence ID" value="UPL04316.1"/>
    <property type="molecule type" value="Genomic_DNA"/>
</dbReference>
<protein>
    <submittedName>
        <fullName evidence="1">Uncharacterized protein</fullName>
    </submittedName>
</protein>